<evidence type="ECO:0008006" key="4">
    <source>
        <dbReference type="Google" id="ProtNLM"/>
    </source>
</evidence>
<keyword evidence="3" id="KW-1185">Reference proteome</keyword>
<dbReference type="Proteomes" id="UP000053091">
    <property type="component" value="Unassembled WGS sequence"/>
</dbReference>
<dbReference type="AlphaFoldDB" id="A0A0S7C0Y6"/>
<gene>
    <name evidence="2" type="ORF">TBC1_11732</name>
</gene>
<feature type="chain" id="PRO_5006633396" description="DUF4402 domain-containing protein" evidence="1">
    <location>
        <begin position="24"/>
        <end position="169"/>
    </location>
</feature>
<protein>
    <recommendedName>
        <fullName evidence="4">DUF4402 domain-containing protein</fullName>
    </recommendedName>
</protein>
<dbReference type="RefSeq" id="WP_082189466.1">
    <property type="nucleotide sequence ID" value="NZ_DF968182.1"/>
</dbReference>
<proteinExistence type="predicted"/>
<keyword evidence="1" id="KW-0732">Signal</keyword>
<evidence type="ECO:0000313" key="3">
    <source>
        <dbReference type="Proteomes" id="UP000053091"/>
    </source>
</evidence>
<dbReference type="EMBL" id="DF968182">
    <property type="protein sequence ID" value="GAP42600.1"/>
    <property type="molecule type" value="Genomic_DNA"/>
</dbReference>
<accession>A0A0S7C0Y6</accession>
<reference evidence="2" key="1">
    <citation type="journal article" date="2015" name="Genome Announc.">
        <title>Draft Genome Sequence of Bacteroidales Strain TBC1, a Novel Isolate from a Methanogenic Wastewater Treatment System.</title>
        <authorList>
            <person name="Tourlousse D.M."/>
            <person name="Matsuura N."/>
            <person name="Sun L."/>
            <person name="Toyonaga M."/>
            <person name="Kuroda K."/>
            <person name="Ohashi A."/>
            <person name="Cruz R."/>
            <person name="Yamaguchi T."/>
            <person name="Sekiguchi Y."/>
        </authorList>
    </citation>
    <scope>NUCLEOTIDE SEQUENCE [LARGE SCALE GENOMIC DNA]</scope>
    <source>
        <strain evidence="2">TBC1</strain>
    </source>
</reference>
<name>A0A0S7C0Y6_9BACT</name>
<dbReference type="OrthoDB" id="598336at2"/>
<organism evidence="2">
    <name type="scientific">Lentimicrobium saccharophilum</name>
    <dbReference type="NCBI Taxonomy" id="1678841"/>
    <lineage>
        <taxon>Bacteria</taxon>
        <taxon>Pseudomonadati</taxon>
        <taxon>Bacteroidota</taxon>
        <taxon>Bacteroidia</taxon>
        <taxon>Bacteroidales</taxon>
        <taxon>Lentimicrobiaceae</taxon>
        <taxon>Lentimicrobium</taxon>
    </lineage>
</organism>
<sequence>MKKVTIILTGVILMAISAMNVNAQNTATETAEASATIHQHLSLSKDVDLAFGGIITDTDGGTVAIPATSAGTPNYNGLPAQLATTTSAAKFTASGQDGATFDITLPTSATITNGSESMIIDNFISSTGNDGVVLSGGATEFFVGATLNIAAGQAAGEYTGEFDVTVTYE</sequence>
<dbReference type="Pfam" id="PF14352">
    <property type="entry name" value="DUF4402"/>
    <property type="match status" value="1"/>
</dbReference>
<evidence type="ECO:0000313" key="2">
    <source>
        <dbReference type="EMBL" id="GAP42600.1"/>
    </source>
</evidence>
<evidence type="ECO:0000256" key="1">
    <source>
        <dbReference type="SAM" id="SignalP"/>
    </source>
</evidence>
<dbReference type="InterPro" id="IPR025514">
    <property type="entry name" value="DUF4402"/>
</dbReference>
<feature type="signal peptide" evidence="1">
    <location>
        <begin position="1"/>
        <end position="23"/>
    </location>
</feature>